<comment type="similarity">
    <text evidence="8">Belongs to the MacroD-type family. Zn-Macro subfamily.</text>
</comment>
<dbReference type="Gene3D" id="3.40.220.10">
    <property type="entry name" value="Leucine Aminopeptidase, subunit E, domain 1"/>
    <property type="match status" value="1"/>
</dbReference>
<keyword evidence="3" id="KW-0479">Metal-binding</keyword>
<keyword evidence="6" id="KW-0326">Glycosidase</keyword>
<organism evidence="10 11">
    <name type="scientific">Actinoplanes derwentensis</name>
    <dbReference type="NCBI Taxonomy" id="113562"/>
    <lineage>
        <taxon>Bacteria</taxon>
        <taxon>Bacillati</taxon>
        <taxon>Actinomycetota</taxon>
        <taxon>Actinomycetes</taxon>
        <taxon>Micromonosporales</taxon>
        <taxon>Micromonosporaceae</taxon>
        <taxon>Actinoplanes</taxon>
    </lineage>
</organism>
<evidence type="ECO:0000313" key="10">
    <source>
        <dbReference type="EMBL" id="SDT22221.1"/>
    </source>
</evidence>
<dbReference type="PANTHER" id="PTHR11106:SF121">
    <property type="entry name" value="ADP-RIBOSE 1''-PHOSPHATE PHOSPHATASE"/>
    <property type="match status" value="1"/>
</dbReference>
<dbReference type="Pfam" id="PF01661">
    <property type="entry name" value="Macro"/>
    <property type="match status" value="1"/>
</dbReference>
<dbReference type="NCBIfam" id="NF003163">
    <property type="entry name" value="PRK04143.1"/>
    <property type="match status" value="1"/>
</dbReference>
<dbReference type="SMART" id="SM00506">
    <property type="entry name" value="A1pp"/>
    <property type="match status" value="1"/>
</dbReference>
<dbReference type="InterPro" id="IPR002589">
    <property type="entry name" value="Macro_dom"/>
</dbReference>
<dbReference type="STRING" id="113562.SAMN04489716_2903"/>
<dbReference type="CDD" id="cd02908">
    <property type="entry name" value="Macro_OAADPr_deacetylase"/>
    <property type="match status" value="1"/>
</dbReference>
<evidence type="ECO:0000256" key="6">
    <source>
        <dbReference type="ARBA" id="ARBA00023295"/>
    </source>
</evidence>
<keyword evidence="5" id="KW-0862">Zinc</keyword>
<evidence type="ECO:0000256" key="5">
    <source>
        <dbReference type="ARBA" id="ARBA00022833"/>
    </source>
</evidence>
<dbReference type="InterPro" id="IPR043472">
    <property type="entry name" value="Macro_dom-like"/>
</dbReference>
<dbReference type="RefSeq" id="WP_092545042.1">
    <property type="nucleotide sequence ID" value="NZ_BOMJ01000001.1"/>
</dbReference>
<evidence type="ECO:0000313" key="11">
    <source>
        <dbReference type="Proteomes" id="UP000198688"/>
    </source>
</evidence>
<dbReference type="GO" id="GO:0016798">
    <property type="term" value="F:hydrolase activity, acting on glycosyl bonds"/>
    <property type="evidence" value="ECO:0007669"/>
    <property type="project" value="UniProtKB-KW"/>
</dbReference>
<evidence type="ECO:0000256" key="8">
    <source>
        <dbReference type="ARBA" id="ARBA00093459"/>
    </source>
</evidence>
<evidence type="ECO:0000256" key="2">
    <source>
        <dbReference type="ARBA" id="ARBA00018852"/>
    </source>
</evidence>
<evidence type="ECO:0000259" key="9">
    <source>
        <dbReference type="PROSITE" id="PS51154"/>
    </source>
</evidence>
<dbReference type="OrthoDB" id="6194521at2"/>
<evidence type="ECO:0000256" key="3">
    <source>
        <dbReference type="ARBA" id="ARBA00022723"/>
    </source>
</evidence>
<dbReference type="EMBL" id="LT629758">
    <property type="protein sequence ID" value="SDT22221.1"/>
    <property type="molecule type" value="Genomic_DNA"/>
</dbReference>
<dbReference type="Proteomes" id="UP000198688">
    <property type="component" value="Chromosome I"/>
</dbReference>
<comment type="catalytic activity">
    <reaction evidence="7">
        <text>4-O-(ADP-D-ribosyl)-L-aspartyl-[protein] + H2O = L-aspartyl-[protein] + ADP-D-ribose + H(+)</text>
        <dbReference type="Rhea" id="RHEA:54428"/>
        <dbReference type="Rhea" id="RHEA-COMP:9867"/>
        <dbReference type="Rhea" id="RHEA-COMP:13832"/>
        <dbReference type="ChEBI" id="CHEBI:15377"/>
        <dbReference type="ChEBI" id="CHEBI:15378"/>
        <dbReference type="ChEBI" id="CHEBI:29961"/>
        <dbReference type="ChEBI" id="CHEBI:57967"/>
        <dbReference type="ChEBI" id="CHEBI:138102"/>
    </reaction>
    <physiologicalReaction direction="left-to-right" evidence="7">
        <dbReference type="Rhea" id="RHEA:54429"/>
    </physiologicalReaction>
</comment>
<protein>
    <recommendedName>
        <fullName evidence="2">Protein-ADP-ribose hydrolase</fullName>
    </recommendedName>
</protein>
<comment type="cofactor">
    <cofactor evidence="1">
        <name>Zn(2+)</name>
        <dbReference type="ChEBI" id="CHEBI:29105"/>
    </cofactor>
</comment>
<keyword evidence="4" id="KW-0378">Hydrolase</keyword>
<dbReference type="SUPFAM" id="SSF52949">
    <property type="entry name" value="Macro domain-like"/>
    <property type="match status" value="1"/>
</dbReference>
<proteinExistence type="inferred from homology"/>
<evidence type="ECO:0000256" key="7">
    <source>
        <dbReference type="ARBA" id="ARBA00048482"/>
    </source>
</evidence>
<accession>A0A1H1YLI5</accession>
<reference evidence="10 11" key="1">
    <citation type="submission" date="2016-10" db="EMBL/GenBank/DDBJ databases">
        <authorList>
            <person name="de Groot N.N."/>
        </authorList>
    </citation>
    <scope>NUCLEOTIDE SEQUENCE [LARGE SCALE GENOMIC DNA]</scope>
    <source>
        <strain evidence="10 11">DSM 43941</strain>
    </source>
</reference>
<name>A0A1H1YLI5_9ACTN</name>
<keyword evidence="11" id="KW-1185">Reference proteome</keyword>
<feature type="domain" description="Macro" evidence="9">
    <location>
        <begin position="57"/>
        <end position="248"/>
    </location>
</feature>
<dbReference type="GO" id="GO:0046872">
    <property type="term" value="F:metal ion binding"/>
    <property type="evidence" value="ECO:0007669"/>
    <property type="project" value="UniProtKB-KW"/>
</dbReference>
<evidence type="ECO:0000256" key="1">
    <source>
        <dbReference type="ARBA" id="ARBA00001947"/>
    </source>
</evidence>
<dbReference type="PANTHER" id="PTHR11106">
    <property type="entry name" value="GANGLIOSIDE INDUCED DIFFERENTIATION ASSOCIATED PROTEIN 2-RELATED"/>
    <property type="match status" value="1"/>
</dbReference>
<dbReference type="PROSITE" id="PS51154">
    <property type="entry name" value="MACRO"/>
    <property type="match status" value="1"/>
</dbReference>
<evidence type="ECO:0000256" key="4">
    <source>
        <dbReference type="ARBA" id="ARBA00022801"/>
    </source>
</evidence>
<sequence length="248" mass="26530">MSTDRILARLGIPGGRGARERLRAALVTSAPRSLPPDVLTMLDELLTAESAGRTVTDAATLPTVDGRDRIVLWRGDITALRVDAIVNAANSALLGCFQPEHRCVDNVVHTAAGPRLRDECHTLMTEQGFPEPTGSAKITSGYHLPARYVLHTVGPIVRGPVTPGHEAALASAYRSCLDLAATRGDIRGIAFCSISTGLFGFPPEPAARIAVATVTGWLAAHPGRLDRVVFDVWTADDHACYQKELTHE</sequence>
<gene>
    <name evidence="10" type="ORF">SAMN04489716_2903</name>
</gene>
<dbReference type="AlphaFoldDB" id="A0A1H1YLI5"/>